<protein>
    <recommendedName>
        <fullName evidence="3">Transcription factor domain-containing protein</fullName>
    </recommendedName>
</protein>
<organism evidence="1 2">
    <name type="scientific">Fusarium oxysporum f. sp. cubense</name>
    <dbReference type="NCBI Taxonomy" id="61366"/>
    <lineage>
        <taxon>Eukaryota</taxon>
        <taxon>Fungi</taxon>
        <taxon>Dikarya</taxon>
        <taxon>Ascomycota</taxon>
        <taxon>Pezizomycotina</taxon>
        <taxon>Sordariomycetes</taxon>
        <taxon>Hypocreomycetidae</taxon>
        <taxon>Hypocreales</taxon>
        <taxon>Nectriaceae</taxon>
        <taxon>Fusarium</taxon>
        <taxon>Fusarium oxysporum species complex</taxon>
    </lineage>
</organism>
<gene>
    <name evidence="1" type="ORF">FocTR4_00013581</name>
</gene>
<name>A0A5C6SLP9_FUSOC</name>
<evidence type="ECO:0000313" key="2">
    <source>
        <dbReference type="Proteomes" id="UP000321331"/>
    </source>
</evidence>
<sequence length="339" mass="38233">MLLYKTQQHSWIQPFFINMSAESQSFAIMSAALQTYIDQGEACPSIPTLECVDIALKTFRLEVASYRGGFPSGTICSGILLCAIYLLQGRPYTQCLRMMAHMYHLTNPTLILVPSPEKDLTVRHAIEYLAVADLPYLVLGRVCSSLCIWKRYREAQDDWEGGRVMGIDAFTGLHMGLLDIFGDMMHDNVDHSVTRLWEWPSETGIIDARRRERCRAKDQDMAVGGASTRVPVTSSLLGILMGTIHTVYACSLLPENRHLLALNGLIYPLIVASLEVPSLKQHPEWKRTLDDVRRRFEMGRTYALSRLTFQLLDEAWEEGSSCFDIDHAARSKGVELAVM</sequence>
<dbReference type="AlphaFoldDB" id="A0A5C6SLP9"/>
<dbReference type="Proteomes" id="UP000321331">
    <property type="component" value="Unassembled WGS sequence"/>
</dbReference>
<proteinExistence type="predicted"/>
<evidence type="ECO:0000313" key="1">
    <source>
        <dbReference type="EMBL" id="TXB99552.1"/>
    </source>
</evidence>
<evidence type="ECO:0008006" key="3">
    <source>
        <dbReference type="Google" id="ProtNLM"/>
    </source>
</evidence>
<comment type="caution">
    <text evidence="1">The sequence shown here is derived from an EMBL/GenBank/DDBJ whole genome shotgun (WGS) entry which is preliminary data.</text>
</comment>
<reference evidence="1 2" key="1">
    <citation type="submission" date="2019-07" db="EMBL/GenBank/DDBJ databases">
        <title>The First High-Quality Draft Genome Sequence of the Causal Agent of the Current Panama Disease Epidemic.</title>
        <authorList>
            <person name="Warmington R.J."/>
            <person name="Kay W."/>
            <person name="Jeffries A."/>
            <person name="Bebber D."/>
            <person name="Moore K."/>
            <person name="Studholme D.J."/>
        </authorList>
    </citation>
    <scope>NUCLEOTIDE SEQUENCE [LARGE SCALE GENOMIC DNA]</scope>
    <source>
        <strain evidence="1 2">TR4</strain>
    </source>
</reference>
<dbReference type="EMBL" id="VMNF01000011">
    <property type="protein sequence ID" value="TXB99552.1"/>
    <property type="molecule type" value="Genomic_DNA"/>
</dbReference>
<accession>A0A5C6SLP9</accession>